<organism evidence="1 2">
    <name type="scientific">Dactylonectria estremocensis</name>
    <dbReference type="NCBI Taxonomy" id="1079267"/>
    <lineage>
        <taxon>Eukaryota</taxon>
        <taxon>Fungi</taxon>
        <taxon>Dikarya</taxon>
        <taxon>Ascomycota</taxon>
        <taxon>Pezizomycotina</taxon>
        <taxon>Sordariomycetes</taxon>
        <taxon>Hypocreomycetidae</taxon>
        <taxon>Hypocreales</taxon>
        <taxon>Nectriaceae</taxon>
        <taxon>Dactylonectria</taxon>
    </lineage>
</organism>
<comment type="caution">
    <text evidence="1">The sequence shown here is derived from an EMBL/GenBank/DDBJ whole genome shotgun (WGS) entry which is preliminary data.</text>
</comment>
<dbReference type="AlphaFoldDB" id="A0A9P9J6X8"/>
<evidence type="ECO:0000313" key="2">
    <source>
        <dbReference type="Proteomes" id="UP000717696"/>
    </source>
</evidence>
<dbReference type="Proteomes" id="UP000717696">
    <property type="component" value="Unassembled WGS sequence"/>
</dbReference>
<evidence type="ECO:0000313" key="1">
    <source>
        <dbReference type="EMBL" id="KAH7150573.1"/>
    </source>
</evidence>
<proteinExistence type="predicted"/>
<dbReference type="EMBL" id="JAGMUU010000006">
    <property type="protein sequence ID" value="KAH7150573.1"/>
    <property type="molecule type" value="Genomic_DNA"/>
</dbReference>
<name>A0A9P9J6X8_9HYPO</name>
<gene>
    <name evidence="1" type="ORF">B0J13DRAFT_523625</name>
</gene>
<protein>
    <submittedName>
        <fullName evidence="1">Uncharacterized protein</fullName>
    </submittedName>
</protein>
<keyword evidence="2" id="KW-1185">Reference proteome</keyword>
<accession>A0A9P9J6X8</accession>
<reference evidence="1" key="1">
    <citation type="journal article" date="2021" name="Nat. Commun.">
        <title>Genetic determinants of endophytism in the Arabidopsis root mycobiome.</title>
        <authorList>
            <person name="Mesny F."/>
            <person name="Miyauchi S."/>
            <person name="Thiergart T."/>
            <person name="Pickel B."/>
            <person name="Atanasova L."/>
            <person name="Karlsson M."/>
            <person name="Huettel B."/>
            <person name="Barry K.W."/>
            <person name="Haridas S."/>
            <person name="Chen C."/>
            <person name="Bauer D."/>
            <person name="Andreopoulos W."/>
            <person name="Pangilinan J."/>
            <person name="LaButti K."/>
            <person name="Riley R."/>
            <person name="Lipzen A."/>
            <person name="Clum A."/>
            <person name="Drula E."/>
            <person name="Henrissat B."/>
            <person name="Kohler A."/>
            <person name="Grigoriev I.V."/>
            <person name="Martin F.M."/>
            <person name="Hacquard S."/>
        </authorList>
    </citation>
    <scope>NUCLEOTIDE SEQUENCE</scope>
    <source>
        <strain evidence="1">MPI-CAGE-AT-0021</strain>
    </source>
</reference>
<sequence>MPWLDVRLLVWPFLCLPPLMPLAPLAVLTALTRSAGPVSAMSIKSDMISKCGSIAGGRSENGPWGPQIMRRLGKFASELAASSLVRNACVTTVDNIESGGADNGIELVNLTLGSFDAV</sequence>